<dbReference type="Pfam" id="PF00664">
    <property type="entry name" value="ABC_membrane"/>
    <property type="match status" value="1"/>
</dbReference>
<reference evidence="10" key="2">
    <citation type="journal article" date="2021" name="PeerJ">
        <title>Extensive microbial diversity within the chicken gut microbiome revealed by metagenomics and culture.</title>
        <authorList>
            <person name="Gilroy R."/>
            <person name="Ravi A."/>
            <person name="Getino M."/>
            <person name="Pursley I."/>
            <person name="Horton D.L."/>
            <person name="Alikhan N.F."/>
            <person name="Baker D."/>
            <person name="Gharbi K."/>
            <person name="Hall N."/>
            <person name="Watson M."/>
            <person name="Adriaenssens E.M."/>
            <person name="Foster-Nyarko E."/>
            <person name="Jarju S."/>
            <person name="Secka A."/>
            <person name="Antonio M."/>
            <person name="Oren A."/>
            <person name="Chaudhuri R.R."/>
            <person name="La Ragione R."/>
            <person name="Hildebrand F."/>
            <person name="Pallen M.J."/>
        </authorList>
    </citation>
    <scope>NUCLEOTIDE SEQUENCE</scope>
    <source>
        <strain evidence="10">ChiW13-3771</strain>
    </source>
</reference>
<gene>
    <name evidence="10" type="ORF">IAC96_04370</name>
</gene>
<organism evidence="10 11">
    <name type="scientific">Candidatus Fimimorpha faecalis</name>
    <dbReference type="NCBI Taxonomy" id="2840824"/>
    <lineage>
        <taxon>Bacteria</taxon>
        <taxon>Bacillati</taxon>
        <taxon>Bacillota</taxon>
        <taxon>Clostridia</taxon>
        <taxon>Eubacteriales</taxon>
        <taxon>Candidatus Fimimorpha</taxon>
    </lineage>
</organism>
<comment type="subcellular location">
    <subcellularLocation>
        <location evidence="1">Cell membrane</location>
        <topology evidence="1">Multi-pass membrane protein</topology>
    </subcellularLocation>
</comment>
<keyword evidence="5 7" id="KW-1133">Transmembrane helix</keyword>
<feature type="transmembrane region" description="Helical" evidence="7">
    <location>
        <begin position="174"/>
        <end position="195"/>
    </location>
</feature>
<dbReference type="GO" id="GO:0034040">
    <property type="term" value="F:ATPase-coupled lipid transmembrane transporter activity"/>
    <property type="evidence" value="ECO:0007669"/>
    <property type="project" value="TreeGrafter"/>
</dbReference>
<dbReference type="PROSITE" id="PS00211">
    <property type="entry name" value="ABC_TRANSPORTER_1"/>
    <property type="match status" value="1"/>
</dbReference>
<dbReference type="Gene3D" id="3.40.50.300">
    <property type="entry name" value="P-loop containing nucleotide triphosphate hydrolases"/>
    <property type="match status" value="1"/>
</dbReference>
<keyword evidence="3" id="KW-0547">Nucleotide-binding</keyword>
<feature type="transmembrane region" description="Helical" evidence="7">
    <location>
        <begin position="258"/>
        <end position="281"/>
    </location>
</feature>
<protein>
    <submittedName>
        <fullName evidence="10">ABC transporter ATP-binding protein</fullName>
    </submittedName>
</protein>
<dbReference type="InterPro" id="IPR036640">
    <property type="entry name" value="ABC1_TM_sf"/>
</dbReference>
<dbReference type="Gene3D" id="1.20.1560.10">
    <property type="entry name" value="ABC transporter type 1, transmembrane domain"/>
    <property type="match status" value="1"/>
</dbReference>
<comment type="caution">
    <text evidence="10">The sequence shown here is derived from an EMBL/GenBank/DDBJ whole genome shotgun (WGS) entry which is preliminary data.</text>
</comment>
<keyword evidence="6 7" id="KW-0472">Membrane</keyword>
<evidence type="ECO:0000256" key="3">
    <source>
        <dbReference type="ARBA" id="ARBA00022741"/>
    </source>
</evidence>
<dbReference type="SUPFAM" id="SSF90123">
    <property type="entry name" value="ABC transporter transmembrane region"/>
    <property type="match status" value="1"/>
</dbReference>
<keyword evidence="2 7" id="KW-0812">Transmembrane</keyword>
<dbReference type="SMART" id="SM00382">
    <property type="entry name" value="AAA"/>
    <property type="match status" value="1"/>
</dbReference>
<reference evidence="10" key="1">
    <citation type="submission" date="2020-10" db="EMBL/GenBank/DDBJ databases">
        <authorList>
            <person name="Gilroy R."/>
        </authorList>
    </citation>
    <scope>NUCLEOTIDE SEQUENCE</scope>
    <source>
        <strain evidence="10">ChiW13-3771</strain>
    </source>
</reference>
<dbReference type="GO" id="GO:0016887">
    <property type="term" value="F:ATP hydrolysis activity"/>
    <property type="evidence" value="ECO:0007669"/>
    <property type="project" value="InterPro"/>
</dbReference>
<evidence type="ECO:0000313" key="10">
    <source>
        <dbReference type="EMBL" id="HIR88166.1"/>
    </source>
</evidence>
<feature type="transmembrane region" description="Helical" evidence="7">
    <location>
        <begin position="73"/>
        <end position="94"/>
    </location>
</feature>
<evidence type="ECO:0000313" key="11">
    <source>
        <dbReference type="Proteomes" id="UP000824201"/>
    </source>
</evidence>
<dbReference type="InterPro" id="IPR039421">
    <property type="entry name" value="Type_1_exporter"/>
</dbReference>
<sequence length="595" mass="67401">MRMIRKIQEKIRSGMLRELWLEYRWMGKYARRYWKDIVFFMVTGVFTTLLSLGSSVASKYLIDAVTQYRYRQLLFMGSLIVIAGVTRIGLNAVWSRISMKINLKVNNEMLSDIYNDILSTDWEAMNRFHTGDLLNRVNGDIMTVSSSILNWMPSVIIKFVHFTGSFFILLYYDWIMGLIALLSAPVTVGLSRVFLRRMRDFNKKMREMSSKRMGFTQESFQNIMSIKAFHLNDLFSNRLDRVQQEYVDMSLDYNKFSIITSSIMSVVGLIVSCSCMGWGVYRLWTGYITYGTMTLFLQMSSTLSSDFSALVKSVPSAIAAATSAGRIMELTELPREENGNDERIQRIKEQAGYGLKIELNDVMFCYQAEKEVFHGCNFTAKSGEIVALIGESGAGKTTMMRLLLGMIRTTGGRAVIQDQNGEEEVLSAGTRQFFSYVPQENTIFSGTIADNLRMVALDATEEELVEALKVACAYEFVQQLPEGIYSTVGEKGLGLSQGQSQRLAIARAVLKKAPVILLDEATSALDMETEKRVLQNLMRAVKNGICILTTHRPAVLQICSKIYQIEHGNVRKLDHSTTTFKNFSEEDFPEESETV</sequence>
<dbReference type="GO" id="GO:0005524">
    <property type="term" value="F:ATP binding"/>
    <property type="evidence" value="ECO:0007669"/>
    <property type="project" value="UniProtKB-KW"/>
</dbReference>
<proteinExistence type="predicted"/>
<dbReference type="PANTHER" id="PTHR24221:SF654">
    <property type="entry name" value="ATP-BINDING CASSETTE SUB-FAMILY B MEMBER 6"/>
    <property type="match status" value="1"/>
</dbReference>
<dbReference type="PROSITE" id="PS50893">
    <property type="entry name" value="ABC_TRANSPORTER_2"/>
    <property type="match status" value="1"/>
</dbReference>
<dbReference type="PROSITE" id="PS50929">
    <property type="entry name" value="ABC_TM1F"/>
    <property type="match status" value="1"/>
</dbReference>
<dbReference type="Proteomes" id="UP000824201">
    <property type="component" value="Unassembled WGS sequence"/>
</dbReference>
<evidence type="ECO:0000256" key="4">
    <source>
        <dbReference type="ARBA" id="ARBA00022840"/>
    </source>
</evidence>
<evidence type="ECO:0000256" key="5">
    <source>
        <dbReference type="ARBA" id="ARBA00022989"/>
    </source>
</evidence>
<evidence type="ECO:0000259" key="9">
    <source>
        <dbReference type="PROSITE" id="PS50929"/>
    </source>
</evidence>
<dbReference type="Pfam" id="PF00005">
    <property type="entry name" value="ABC_tran"/>
    <property type="match status" value="1"/>
</dbReference>
<dbReference type="SUPFAM" id="SSF52540">
    <property type="entry name" value="P-loop containing nucleoside triphosphate hydrolases"/>
    <property type="match status" value="1"/>
</dbReference>
<feature type="domain" description="ABC transmembrane type-1" evidence="9">
    <location>
        <begin position="38"/>
        <end position="319"/>
    </location>
</feature>
<dbReference type="PANTHER" id="PTHR24221">
    <property type="entry name" value="ATP-BINDING CASSETTE SUB-FAMILY B"/>
    <property type="match status" value="1"/>
</dbReference>
<evidence type="ECO:0000256" key="6">
    <source>
        <dbReference type="ARBA" id="ARBA00023136"/>
    </source>
</evidence>
<dbReference type="AlphaFoldDB" id="A0A9D1EDQ4"/>
<evidence type="ECO:0000256" key="2">
    <source>
        <dbReference type="ARBA" id="ARBA00022692"/>
    </source>
</evidence>
<evidence type="ECO:0000259" key="8">
    <source>
        <dbReference type="PROSITE" id="PS50893"/>
    </source>
</evidence>
<dbReference type="InterPro" id="IPR011527">
    <property type="entry name" value="ABC1_TM_dom"/>
</dbReference>
<feature type="domain" description="ABC transporter" evidence="8">
    <location>
        <begin position="357"/>
        <end position="592"/>
    </location>
</feature>
<evidence type="ECO:0000256" key="7">
    <source>
        <dbReference type="SAM" id="Phobius"/>
    </source>
</evidence>
<name>A0A9D1EDQ4_9FIRM</name>
<accession>A0A9D1EDQ4</accession>
<dbReference type="GO" id="GO:0005886">
    <property type="term" value="C:plasma membrane"/>
    <property type="evidence" value="ECO:0007669"/>
    <property type="project" value="UniProtKB-SubCell"/>
</dbReference>
<dbReference type="InterPro" id="IPR003439">
    <property type="entry name" value="ABC_transporter-like_ATP-bd"/>
</dbReference>
<dbReference type="CDD" id="cd07346">
    <property type="entry name" value="ABC_6TM_exporters"/>
    <property type="match status" value="1"/>
</dbReference>
<dbReference type="InterPro" id="IPR003593">
    <property type="entry name" value="AAA+_ATPase"/>
</dbReference>
<dbReference type="InterPro" id="IPR017871">
    <property type="entry name" value="ABC_transporter-like_CS"/>
</dbReference>
<dbReference type="GO" id="GO:0140359">
    <property type="term" value="F:ABC-type transporter activity"/>
    <property type="evidence" value="ECO:0007669"/>
    <property type="project" value="InterPro"/>
</dbReference>
<evidence type="ECO:0000256" key="1">
    <source>
        <dbReference type="ARBA" id="ARBA00004651"/>
    </source>
</evidence>
<feature type="transmembrane region" description="Helical" evidence="7">
    <location>
        <begin position="148"/>
        <end position="168"/>
    </location>
</feature>
<keyword evidence="4 10" id="KW-0067">ATP-binding</keyword>
<dbReference type="InterPro" id="IPR027417">
    <property type="entry name" value="P-loop_NTPase"/>
</dbReference>
<dbReference type="EMBL" id="DVHN01000050">
    <property type="protein sequence ID" value="HIR88166.1"/>
    <property type="molecule type" value="Genomic_DNA"/>
</dbReference>